<feature type="transmembrane region" description="Helical" evidence="2">
    <location>
        <begin position="144"/>
        <end position="167"/>
    </location>
</feature>
<feature type="region of interest" description="Disordered" evidence="1">
    <location>
        <begin position="300"/>
        <end position="341"/>
    </location>
</feature>
<evidence type="ECO:0000256" key="1">
    <source>
        <dbReference type="SAM" id="MobiDB-lite"/>
    </source>
</evidence>
<keyword evidence="2" id="KW-0472">Membrane</keyword>
<sequence length="341" mass="39674">MTISTILIGSILFLFTKKSEIYFNNISRGFWIVFLTGLLIIINDFFTDIGELSVLKCHMRSIIISIGSTMYVIPLLYYLIINFPENDIKIINWIHNHKYIFLSCFLIFDITVNLLIIITPYTIGYEIFNNKIYQTCNMKNIFGTLMICLSNASKGIIIVILLLLIFMEWSIKTIYININIISTSIYVNVIMYLLYLILKSVIKINNINLFFTFRQMILMFFVTSNYLLHYVTRIILALINRNNKEDGENINEFMDKFLGNNNNKTSDDSSSQFSSSNNTNKGSFISRLSKKMLNYHYRNTNKVDLSHNNKSNETSKKSNETSKKSNETNRKSSETNRNSNE</sequence>
<dbReference type="EMBL" id="MCFG01000041">
    <property type="protein sequence ID" value="ORX85086.1"/>
    <property type="molecule type" value="Genomic_DNA"/>
</dbReference>
<evidence type="ECO:0000313" key="3">
    <source>
        <dbReference type="EMBL" id="ORX85086.1"/>
    </source>
</evidence>
<feature type="transmembrane region" description="Helical" evidence="2">
    <location>
        <begin position="217"/>
        <end position="239"/>
    </location>
</feature>
<feature type="transmembrane region" description="Helical" evidence="2">
    <location>
        <begin position="61"/>
        <end position="80"/>
    </location>
</feature>
<comment type="caution">
    <text evidence="3">The sequence shown here is derived from an EMBL/GenBank/DDBJ whole genome shotgun (WGS) entry which is preliminary data.</text>
</comment>
<keyword evidence="2" id="KW-0812">Transmembrane</keyword>
<keyword evidence="4" id="KW-1185">Reference proteome</keyword>
<organism evidence="3 4">
    <name type="scientific">Anaeromyces robustus</name>
    <dbReference type="NCBI Taxonomy" id="1754192"/>
    <lineage>
        <taxon>Eukaryota</taxon>
        <taxon>Fungi</taxon>
        <taxon>Fungi incertae sedis</taxon>
        <taxon>Chytridiomycota</taxon>
        <taxon>Chytridiomycota incertae sedis</taxon>
        <taxon>Neocallimastigomycetes</taxon>
        <taxon>Neocallimastigales</taxon>
        <taxon>Neocallimastigaceae</taxon>
        <taxon>Anaeromyces</taxon>
    </lineage>
</organism>
<dbReference type="OrthoDB" id="10612437at2759"/>
<feature type="transmembrane region" description="Helical" evidence="2">
    <location>
        <begin position="29"/>
        <end position="49"/>
    </location>
</feature>
<proteinExistence type="predicted"/>
<dbReference type="AlphaFoldDB" id="A0A1Y1XI92"/>
<accession>A0A1Y1XI92</accession>
<name>A0A1Y1XI92_9FUNG</name>
<evidence type="ECO:0008006" key="5">
    <source>
        <dbReference type="Google" id="ProtNLM"/>
    </source>
</evidence>
<dbReference type="Proteomes" id="UP000193944">
    <property type="component" value="Unassembled WGS sequence"/>
</dbReference>
<feature type="transmembrane region" description="Helical" evidence="2">
    <location>
        <begin position="173"/>
        <end position="197"/>
    </location>
</feature>
<evidence type="ECO:0000313" key="4">
    <source>
        <dbReference type="Proteomes" id="UP000193944"/>
    </source>
</evidence>
<feature type="transmembrane region" description="Helical" evidence="2">
    <location>
        <begin position="100"/>
        <end position="123"/>
    </location>
</feature>
<evidence type="ECO:0000256" key="2">
    <source>
        <dbReference type="SAM" id="Phobius"/>
    </source>
</evidence>
<feature type="compositionally biased region" description="Basic and acidic residues" evidence="1">
    <location>
        <begin position="313"/>
        <end position="341"/>
    </location>
</feature>
<reference evidence="3 4" key="1">
    <citation type="submission" date="2016-08" db="EMBL/GenBank/DDBJ databases">
        <title>A Parts List for Fungal Cellulosomes Revealed by Comparative Genomics.</title>
        <authorList>
            <consortium name="DOE Joint Genome Institute"/>
            <person name="Haitjema C.H."/>
            <person name="Gilmore S.P."/>
            <person name="Henske J.K."/>
            <person name="Solomon K.V."/>
            <person name="De Groot R."/>
            <person name="Kuo A."/>
            <person name="Mondo S.J."/>
            <person name="Salamov A.A."/>
            <person name="Labutti K."/>
            <person name="Zhao Z."/>
            <person name="Chiniquy J."/>
            <person name="Barry K."/>
            <person name="Brewer H.M."/>
            <person name="Purvine S.O."/>
            <person name="Wright A.T."/>
            <person name="Boxma B."/>
            <person name="Van Alen T."/>
            <person name="Hackstein J.H."/>
            <person name="Baker S.E."/>
            <person name="Grigoriev I.V."/>
            <person name="O'Malley M.A."/>
        </authorList>
    </citation>
    <scope>NUCLEOTIDE SEQUENCE [LARGE SCALE GENOMIC DNA]</scope>
    <source>
        <strain evidence="3 4">S4</strain>
    </source>
</reference>
<keyword evidence="2" id="KW-1133">Transmembrane helix</keyword>
<reference evidence="3 4" key="2">
    <citation type="submission" date="2016-08" db="EMBL/GenBank/DDBJ databases">
        <title>Pervasive Adenine N6-methylation of Active Genes in Fungi.</title>
        <authorList>
            <consortium name="DOE Joint Genome Institute"/>
            <person name="Mondo S.J."/>
            <person name="Dannebaum R.O."/>
            <person name="Kuo R.C."/>
            <person name="Labutti K."/>
            <person name="Haridas S."/>
            <person name="Kuo A."/>
            <person name="Salamov A."/>
            <person name="Ahrendt S.R."/>
            <person name="Lipzen A."/>
            <person name="Sullivan W."/>
            <person name="Andreopoulos W.B."/>
            <person name="Clum A."/>
            <person name="Lindquist E."/>
            <person name="Daum C."/>
            <person name="Ramamoorthy G.K."/>
            <person name="Gryganskyi A."/>
            <person name="Culley D."/>
            <person name="Magnuson J.K."/>
            <person name="James T.Y."/>
            <person name="O'Malley M.A."/>
            <person name="Stajich J.E."/>
            <person name="Spatafora J.W."/>
            <person name="Visel A."/>
            <person name="Grigoriev I.V."/>
        </authorList>
    </citation>
    <scope>NUCLEOTIDE SEQUENCE [LARGE SCALE GENOMIC DNA]</scope>
    <source>
        <strain evidence="3 4">S4</strain>
    </source>
</reference>
<protein>
    <recommendedName>
        <fullName evidence="5">G-protein coupled receptors family 1 profile domain-containing protein</fullName>
    </recommendedName>
</protein>
<gene>
    <name evidence="3" type="ORF">BCR32DRAFT_242087</name>
</gene>